<comment type="caution">
    <text evidence="3">The sequence shown here is derived from an EMBL/GenBank/DDBJ whole genome shotgun (WGS) entry which is preliminary data.</text>
</comment>
<feature type="signal peptide" evidence="1">
    <location>
        <begin position="1"/>
        <end position="21"/>
    </location>
</feature>
<feature type="domain" description="FMN-binding" evidence="2">
    <location>
        <begin position="59"/>
        <end position="150"/>
    </location>
</feature>
<organism evidence="3 4">
    <name type="scientific">Clostridium simiarum</name>
    <dbReference type="NCBI Taxonomy" id="2841506"/>
    <lineage>
        <taxon>Bacteria</taxon>
        <taxon>Bacillati</taxon>
        <taxon>Bacillota</taxon>
        <taxon>Clostridia</taxon>
        <taxon>Eubacteriales</taxon>
        <taxon>Clostridiaceae</taxon>
        <taxon>Clostridium</taxon>
    </lineage>
</organism>
<dbReference type="SMART" id="SM00900">
    <property type="entry name" value="FMN_bind"/>
    <property type="match status" value="1"/>
</dbReference>
<evidence type="ECO:0000313" key="3">
    <source>
        <dbReference type="EMBL" id="MBU5590265.1"/>
    </source>
</evidence>
<keyword evidence="4" id="KW-1185">Reference proteome</keyword>
<dbReference type="EMBL" id="JAHLQL010000001">
    <property type="protein sequence ID" value="MBU5590265.1"/>
    <property type="molecule type" value="Genomic_DNA"/>
</dbReference>
<evidence type="ECO:0000313" key="4">
    <source>
        <dbReference type="Proteomes" id="UP000736583"/>
    </source>
</evidence>
<dbReference type="InterPro" id="IPR007329">
    <property type="entry name" value="FMN-bd"/>
</dbReference>
<evidence type="ECO:0000259" key="2">
    <source>
        <dbReference type="SMART" id="SM00900"/>
    </source>
</evidence>
<name>A0ABS6EVL7_9CLOT</name>
<dbReference type="PROSITE" id="PS51257">
    <property type="entry name" value="PROKAR_LIPOPROTEIN"/>
    <property type="match status" value="1"/>
</dbReference>
<sequence length="164" mass="17971">MKKKQILSLATATVLSLTIFAGCSKGDAKKDDAKPAAGSEAKYKDGTFKAEYDNFDERGWKAVTTVEVKDGKIAKVDFTSVNKEGKLKRDDEGYNTNMEKTAKTSPKKYEGELAKKLVEKQDPDKVDVITGATHSTEDFKKLSKAALENAKTGKTETAKVELKK</sequence>
<dbReference type="RefSeq" id="WP_216455504.1">
    <property type="nucleotide sequence ID" value="NZ_JAHLQL010000001.1"/>
</dbReference>
<gene>
    <name evidence="3" type="ORF">KQI89_00645</name>
</gene>
<keyword evidence="1" id="KW-0732">Signal</keyword>
<feature type="chain" id="PRO_5047252058" evidence="1">
    <location>
        <begin position="22"/>
        <end position="164"/>
    </location>
</feature>
<proteinExistence type="predicted"/>
<dbReference type="Proteomes" id="UP000736583">
    <property type="component" value="Unassembled WGS sequence"/>
</dbReference>
<dbReference type="PIRSF" id="PIRSF036531">
    <property type="entry name" value="Tpp15_prd"/>
    <property type="match status" value="1"/>
</dbReference>
<evidence type="ECO:0000256" key="1">
    <source>
        <dbReference type="SAM" id="SignalP"/>
    </source>
</evidence>
<accession>A0ABS6EVL7</accession>
<reference evidence="3 4" key="1">
    <citation type="submission" date="2021-06" db="EMBL/GenBank/DDBJ databases">
        <authorList>
            <person name="Sun Q."/>
            <person name="Li D."/>
        </authorList>
    </citation>
    <scope>NUCLEOTIDE SEQUENCE [LARGE SCALE GENOMIC DNA]</scope>
    <source>
        <strain evidence="3 4">MSJ-4</strain>
    </source>
</reference>
<dbReference type="Pfam" id="PF04205">
    <property type="entry name" value="FMN_bind"/>
    <property type="match status" value="1"/>
</dbReference>
<protein>
    <submittedName>
        <fullName evidence="3">FMN-binding protein</fullName>
    </submittedName>
</protein>
<dbReference type="InterPro" id="IPR017058">
    <property type="entry name" value="Major_M_immunogen_Tpp15_prd"/>
</dbReference>